<dbReference type="PANTHER" id="PTHR42792:SF1">
    <property type="entry name" value="FLAGELLAR HOOK-ASSOCIATED PROTEIN 3"/>
    <property type="match status" value="1"/>
</dbReference>
<evidence type="ECO:0000259" key="2">
    <source>
        <dbReference type="Pfam" id="PF00669"/>
    </source>
</evidence>
<keyword evidence="1" id="KW-0975">Bacterial flagellum</keyword>
<dbReference type="InterPro" id="IPR046358">
    <property type="entry name" value="Flagellin_C"/>
</dbReference>
<dbReference type="Pfam" id="PF00669">
    <property type="entry name" value="Flagellin_N"/>
    <property type="match status" value="1"/>
</dbReference>
<dbReference type="InterPro" id="IPR013384">
    <property type="entry name" value="Flagell_FlgL"/>
</dbReference>
<dbReference type="GO" id="GO:0005198">
    <property type="term" value="F:structural molecule activity"/>
    <property type="evidence" value="ECO:0007669"/>
    <property type="project" value="InterPro"/>
</dbReference>
<dbReference type="NCBIfam" id="TIGR02550">
    <property type="entry name" value="flagell_flgL"/>
    <property type="match status" value="1"/>
</dbReference>
<keyword evidence="4" id="KW-0966">Cell projection</keyword>
<dbReference type="AlphaFoldDB" id="A0A1J5RV51"/>
<evidence type="ECO:0000256" key="1">
    <source>
        <dbReference type="ARBA" id="ARBA00023143"/>
    </source>
</evidence>
<proteinExistence type="predicted"/>
<dbReference type="SUPFAM" id="SSF64518">
    <property type="entry name" value="Phase 1 flagellin"/>
    <property type="match status" value="2"/>
</dbReference>
<comment type="caution">
    <text evidence="4">The sequence shown here is derived from an EMBL/GenBank/DDBJ whole genome shotgun (WGS) entry which is preliminary data.</text>
</comment>
<dbReference type="InterPro" id="IPR001029">
    <property type="entry name" value="Flagellin_N"/>
</dbReference>
<dbReference type="Pfam" id="PF00700">
    <property type="entry name" value="Flagellin_C"/>
    <property type="match status" value="1"/>
</dbReference>
<dbReference type="Gene3D" id="1.20.1330.10">
    <property type="entry name" value="f41 fragment of flagellin, N-terminal domain"/>
    <property type="match status" value="2"/>
</dbReference>
<gene>
    <name evidence="4" type="primary">flgL_5</name>
    <name evidence="4" type="ORF">GALL_247530</name>
</gene>
<dbReference type="GO" id="GO:0009424">
    <property type="term" value="C:bacterial-type flagellum hook"/>
    <property type="evidence" value="ECO:0007669"/>
    <property type="project" value="InterPro"/>
</dbReference>
<feature type="domain" description="Flagellin N-terminal" evidence="2">
    <location>
        <begin position="3"/>
        <end position="140"/>
    </location>
</feature>
<name>A0A1J5RV51_9ZZZZ</name>
<reference evidence="4" key="1">
    <citation type="submission" date="2016-10" db="EMBL/GenBank/DDBJ databases">
        <title>Sequence of Gallionella enrichment culture.</title>
        <authorList>
            <person name="Poehlein A."/>
            <person name="Muehling M."/>
            <person name="Daniel R."/>
        </authorList>
    </citation>
    <scope>NUCLEOTIDE SEQUENCE</scope>
</reference>
<sequence>MRISSNMIFDQSVRTMNQQTSDLLHTQQQISTGRRILTPSDDPVAAAQALQVTQAQDISTQYTTNQSNAQSSLGLESSQLTSVSDILNQVRTLAVQGANSTLSNSDRASIATQMTADFNELVGIANATDGNGQYLFSGYQGSTKPFSATVGGNPVSSYAGDSGQRLLQVAASRQIPVSDSGNAVFNDIKSGNGLFTTNYAAGNTGSGVIDSGSINDPSKWNSASNSGQYQIKFAGISAATGSVAVPSGGVTGIAAGNDQFTLSVDGGTAKIITIPTPTTAGTFDPATDLAALQTNIDTALGAGVATVSVDASNHLVVTAAGSTTGTGVAVGAISGDTGMASLFGTPTTTAPSTKYDIVDTSTGNSVFTGAASKAGSYTHTYTAGQPIPLFQYTGGASVDLGASVTITGAPANGDVFNVAASKNQDVFTTLSNLITALQTGNTNTPAGAAKFATDMGSALTNIDQASQNILTVRASVGSRLNEITALGSSNSTTNLQLSQTLSTLQDVDMAKAISDLTQQQTGLQAAQQSFAKVSQLSLFSYL</sequence>
<protein>
    <submittedName>
        <fullName evidence="4">Flagellar hook-associated protein 3</fullName>
    </submittedName>
</protein>
<dbReference type="EMBL" id="MLJW01000210">
    <property type="protein sequence ID" value="OIQ93331.1"/>
    <property type="molecule type" value="Genomic_DNA"/>
</dbReference>
<evidence type="ECO:0000259" key="3">
    <source>
        <dbReference type="Pfam" id="PF00700"/>
    </source>
</evidence>
<dbReference type="GO" id="GO:0071973">
    <property type="term" value="P:bacterial-type flagellum-dependent cell motility"/>
    <property type="evidence" value="ECO:0007669"/>
    <property type="project" value="InterPro"/>
</dbReference>
<dbReference type="PANTHER" id="PTHR42792">
    <property type="entry name" value="FLAGELLIN"/>
    <property type="match status" value="1"/>
</dbReference>
<dbReference type="InterPro" id="IPR001492">
    <property type="entry name" value="Flagellin"/>
</dbReference>
<feature type="domain" description="Flagellin C-terminal" evidence="3">
    <location>
        <begin position="459"/>
        <end position="542"/>
    </location>
</feature>
<keyword evidence="4" id="KW-0969">Cilium</keyword>
<keyword evidence="4" id="KW-0282">Flagellum</keyword>
<evidence type="ECO:0000313" key="4">
    <source>
        <dbReference type="EMBL" id="OIQ93331.1"/>
    </source>
</evidence>
<organism evidence="4">
    <name type="scientific">mine drainage metagenome</name>
    <dbReference type="NCBI Taxonomy" id="410659"/>
    <lineage>
        <taxon>unclassified sequences</taxon>
        <taxon>metagenomes</taxon>
        <taxon>ecological metagenomes</taxon>
    </lineage>
</organism>
<accession>A0A1J5RV51</accession>